<evidence type="ECO:0000256" key="1">
    <source>
        <dbReference type="SAM" id="MobiDB-lite"/>
    </source>
</evidence>
<gene>
    <name evidence="3" type="ORF">EAI_05180</name>
</gene>
<dbReference type="InParanoid" id="E2BQ43"/>
<dbReference type="PhylomeDB" id="E2BQ43"/>
<protein>
    <submittedName>
        <fullName evidence="3">Uncharacterized protein</fullName>
    </submittedName>
</protein>
<accession>E2BQ43</accession>
<dbReference type="OMA" id="YTDYDYF"/>
<evidence type="ECO:0000313" key="3">
    <source>
        <dbReference type="EMBL" id="EFN82231.1"/>
    </source>
</evidence>
<feature type="chain" id="PRO_5003157735" evidence="2">
    <location>
        <begin position="23"/>
        <end position="205"/>
    </location>
</feature>
<keyword evidence="2" id="KW-0732">Signal</keyword>
<sequence>MTRTITPTMTTIMLALCNFVIASPLSATPAVYDQRQTGDLNVQVNLKNVHVVTLLNSEILEDYTDYDYFYDYADFTVKPSNKPTSSSTEKNDVTQMVEPAFLQNSTASGSPVNSTNSIDEVTPDIDPSNGTVNSTLNIDYENQSSGENRPVSVDIRVSSILASSTAPITLKPVQTLRSKKRCKSGYIPIGNGRCRRTNRRWLSLP</sequence>
<proteinExistence type="predicted"/>
<feature type="compositionally biased region" description="Polar residues" evidence="1">
    <location>
        <begin position="128"/>
        <end position="147"/>
    </location>
</feature>
<feature type="region of interest" description="Disordered" evidence="1">
    <location>
        <begin position="103"/>
        <end position="147"/>
    </location>
</feature>
<dbReference type="KEGG" id="hst:105185333"/>
<dbReference type="AlphaFoldDB" id="E2BQ43"/>
<evidence type="ECO:0000313" key="4">
    <source>
        <dbReference type="Proteomes" id="UP000008237"/>
    </source>
</evidence>
<feature type="signal peptide" evidence="2">
    <location>
        <begin position="1"/>
        <end position="22"/>
    </location>
</feature>
<keyword evidence="4" id="KW-1185">Reference proteome</keyword>
<dbReference type="Proteomes" id="UP000008237">
    <property type="component" value="Unassembled WGS sequence"/>
</dbReference>
<organism evidence="4">
    <name type="scientific">Harpegnathos saltator</name>
    <name type="common">Jerdon's jumping ant</name>
    <dbReference type="NCBI Taxonomy" id="610380"/>
    <lineage>
        <taxon>Eukaryota</taxon>
        <taxon>Metazoa</taxon>
        <taxon>Ecdysozoa</taxon>
        <taxon>Arthropoda</taxon>
        <taxon>Hexapoda</taxon>
        <taxon>Insecta</taxon>
        <taxon>Pterygota</taxon>
        <taxon>Neoptera</taxon>
        <taxon>Endopterygota</taxon>
        <taxon>Hymenoptera</taxon>
        <taxon>Apocrita</taxon>
        <taxon>Aculeata</taxon>
        <taxon>Formicoidea</taxon>
        <taxon>Formicidae</taxon>
        <taxon>Ponerinae</taxon>
        <taxon>Ponerini</taxon>
        <taxon>Harpegnathos</taxon>
    </lineage>
</organism>
<name>E2BQ43_HARSA</name>
<dbReference type="EMBL" id="GL449694">
    <property type="protein sequence ID" value="EFN82231.1"/>
    <property type="molecule type" value="Genomic_DNA"/>
</dbReference>
<evidence type="ECO:0000256" key="2">
    <source>
        <dbReference type="SAM" id="SignalP"/>
    </source>
</evidence>
<reference evidence="3 4" key="1">
    <citation type="journal article" date="2010" name="Science">
        <title>Genomic comparison of the ants Camponotus floridanus and Harpegnathos saltator.</title>
        <authorList>
            <person name="Bonasio R."/>
            <person name="Zhang G."/>
            <person name="Ye C."/>
            <person name="Mutti N.S."/>
            <person name="Fang X."/>
            <person name="Qin N."/>
            <person name="Donahue G."/>
            <person name="Yang P."/>
            <person name="Li Q."/>
            <person name="Li C."/>
            <person name="Zhang P."/>
            <person name="Huang Z."/>
            <person name="Berger S.L."/>
            <person name="Reinberg D."/>
            <person name="Wang J."/>
            <person name="Liebig J."/>
        </authorList>
    </citation>
    <scope>NUCLEOTIDE SEQUENCE [LARGE SCALE GENOMIC DNA]</scope>
    <source>
        <strain evidence="3 4">R22 G/1</strain>
    </source>
</reference>
<dbReference type="OrthoDB" id="6700395at2759"/>
<feature type="compositionally biased region" description="Polar residues" evidence="1">
    <location>
        <begin position="103"/>
        <end position="119"/>
    </location>
</feature>